<dbReference type="InterPro" id="IPR000531">
    <property type="entry name" value="Beta-barrel_TonB"/>
</dbReference>
<dbReference type="GO" id="GO:0038023">
    <property type="term" value="F:signaling receptor activity"/>
    <property type="evidence" value="ECO:0007669"/>
    <property type="project" value="InterPro"/>
</dbReference>
<keyword evidence="6 11" id="KW-0798">TonB box</keyword>
<keyword evidence="16" id="KW-1185">Reference proteome</keyword>
<evidence type="ECO:0000256" key="12">
    <source>
        <dbReference type="SAM" id="MobiDB-lite"/>
    </source>
</evidence>
<feature type="region of interest" description="Disordered" evidence="12">
    <location>
        <begin position="66"/>
        <end position="91"/>
    </location>
</feature>
<sequence>MTQSLRGRRAQCRTQTALTPLDRVSDRRTTLAAACAVALMGTQVAAQDTADADSVILLPTVDIQTAEEPAPAPRPAASAPRRTAAAPARRAAPQVCTPALAGTPVCAEQEAAEAAAAAQVAAEAAGVEAARQARAGTNPNADPNAPFKANTLTNSKLRGDIADMPRTVTAITKETLEATHTTSVREIARQTPGVSLGFGEGGNAFGDNIYIRGFKANNDVYVDGVRDPGTSVRETFDTEQVEILKGPSGSVGGRGATGGTINIATKQPQDVDFTYLSVEATSAGTLRTTVDQNMATNERVQLRFNGLYQNGEVAGRDGVEDDRYGAAAAIKYKLTDNVTLDGSYSFTKFDGTPDWGVPYTTGAPNGDKGPVTEFGVDRDTFYGIEDRDFQEATRNVATGRLTWEMDSGLTLSNTFRAARTINDYILTAPGSVDENGSNDPDDWTTGVRDKSRYQITDVYSNTTELAGEAGWGGLGHSYVTGVTLQKEWVRADSYPGSTEDFPVGSRGCTVDVVDPDTSVCWNGDMPERQDTPTKTEVKTISAYFVDRIDLNEQWSVDAGLRVDHYDISRKSSGSDALSRTDTMWNGNLGVTYKPSDALTLYGAASTSTTPMGSEIAAGGGFYGGLDTGGEDLEPERNTAFELGAKYEVTPGLLLTAALFQTTKENARETQGRGSSAVTTDELEYRLRGIELGVAGKVDRVGLYGGAVFMESEILESASRDDVGKEVATIAHQQFNLLATYDVTNALMLGVQSNWKGEVKLGSLAVNDNSLPSYWSFDLVGSYNINDRADVRFGVKNVGDEAYYDTAYRSGEPFTYIAPGREIWAAVDMKF</sequence>
<dbReference type="Gene3D" id="2.40.170.20">
    <property type="entry name" value="TonB-dependent receptor, beta-barrel domain"/>
    <property type="match status" value="1"/>
</dbReference>
<keyword evidence="3 10" id="KW-0813">Transport</keyword>
<keyword evidence="5 10" id="KW-0812">Transmembrane</keyword>
<comment type="subcellular location">
    <subcellularLocation>
        <location evidence="1 10">Cell outer membrane</location>
        <topology evidence="1 10">Multi-pass membrane protein</topology>
    </subcellularLocation>
</comment>
<feature type="compositionally biased region" description="Low complexity" evidence="12">
    <location>
        <begin position="75"/>
        <end position="91"/>
    </location>
</feature>
<dbReference type="PANTHER" id="PTHR32552:SF83">
    <property type="entry name" value="BLR3904 PROTEIN"/>
    <property type="match status" value="1"/>
</dbReference>
<evidence type="ECO:0000256" key="1">
    <source>
        <dbReference type="ARBA" id="ARBA00004571"/>
    </source>
</evidence>
<dbReference type="CDD" id="cd01347">
    <property type="entry name" value="ligand_gated_channel"/>
    <property type="match status" value="1"/>
</dbReference>
<keyword evidence="9 10" id="KW-0998">Cell outer membrane</keyword>
<dbReference type="InterPro" id="IPR012910">
    <property type="entry name" value="Plug_dom"/>
</dbReference>
<dbReference type="Proteomes" id="UP000541426">
    <property type="component" value="Unassembled WGS sequence"/>
</dbReference>
<comment type="caution">
    <text evidence="15">The sequence shown here is derived from an EMBL/GenBank/DDBJ whole genome shotgun (WGS) entry which is preliminary data.</text>
</comment>
<dbReference type="PANTHER" id="PTHR32552">
    <property type="entry name" value="FERRICHROME IRON RECEPTOR-RELATED"/>
    <property type="match status" value="1"/>
</dbReference>
<evidence type="ECO:0000256" key="4">
    <source>
        <dbReference type="ARBA" id="ARBA00022452"/>
    </source>
</evidence>
<evidence type="ECO:0000256" key="10">
    <source>
        <dbReference type="PROSITE-ProRule" id="PRU01360"/>
    </source>
</evidence>
<evidence type="ECO:0000256" key="3">
    <source>
        <dbReference type="ARBA" id="ARBA00022448"/>
    </source>
</evidence>
<dbReference type="PROSITE" id="PS52016">
    <property type="entry name" value="TONB_DEPENDENT_REC_3"/>
    <property type="match status" value="1"/>
</dbReference>
<comment type="similarity">
    <text evidence="2 10 11">Belongs to the TonB-dependent receptor family.</text>
</comment>
<dbReference type="Pfam" id="PF00593">
    <property type="entry name" value="TonB_dep_Rec_b-barrel"/>
    <property type="match status" value="1"/>
</dbReference>
<dbReference type="InterPro" id="IPR039426">
    <property type="entry name" value="TonB-dep_rcpt-like"/>
</dbReference>
<evidence type="ECO:0000256" key="6">
    <source>
        <dbReference type="ARBA" id="ARBA00023077"/>
    </source>
</evidence>
<dbReference type="EMBL" id="JACIEJ010000001">
    <property type="protein sequence ID" value="MBB3983967.1"/>
    <property type="molecule type" value="Genomic_DNA"/>
</dbReference>
<organism evidence="15 16">
    <name type="scientific">Sagittula marina</name>
    <dbReference type="NCBI Taxonomy" id="943940"/>
    <lineage>
        <taxon>Bacteria</taxon>
        <taxon>Pseudomonadati</taxon>
        <taxon>Pseudomonadota</taxon>
        <taxon>Alphaproteobacteria</taxon>
        <taxon>Rhodobacterales</taxon>
        <taxon>Roseobacteraceae</taxon>
        <taxon>Sagittula</taxon>
    </lineage>
</organism>
<dbReference type="InterPro" id="IPR036942">
    <property type="entry name" value="Beta-barrel_TonB_sf"/>
</dbReference>
<evidence type="ECO:0000256" key="5">
    <source>
        <dbReference type="ARBA" id="ARBA00022692"/>
    </source>
</evidence>
<keyword evidence="4 10" id="KW-1134">Transmembrane beta strand</keyword>
<keyword evidence="7 10" id="KW-0472">Membrane</keyword>
<evidence type="ECO:0000256" key="7">
    <source>
        <dbReference type="ARBA" id="ARBA00023136"/>
    </source>
</evidence>
<evidence type="ECO:0000256" key="11">
    <source>
        <dbReference type="RuleBase" id="RU003357"/>
    </source>
</evidence>
<name>A0A7W6DNF8_9RHOB</name>
<evidence type="ECO:0000259" key="13">
    <source>
        <dbReference type="Pfam" id="PF00593"/>
    </source>
</evidence>
<evidence type="ECO:0000313" key="15">
    <source>
        <dbReference type="EMBL" id="MBB3983967.1"/>
    </source>
</evidence>
<accession>A0A7W6DNF8</accession>
<dbReference type="Pfam" id="PF07715">
    <property type="entry name" value="Plug"/>
    <property type="match status" value="1"/>
</dbReference>
<evidence type="ECO:0000259" key="14">
    <source>
        <dbReference type="Pfam" id="PF07715"/>
    </source>
</evidence>
<dbReference type="Gene3D" id="2.170.130.10">
    <property type="entry name" value="TonB-dependent receptor, plug domain"/>
    <property type="match status" value="1"/>
</dbReference>
<feature type="domain" description="TonB-dependent receptor-like beta-barrel" evidence="13">
    <location>
        <begin position="334"/>
        <end position="797"/>
    </location>
</feature>
<dbReference type="GO" id="GO:0009279">
    <property type="term" value="C:cell outer membrane"/>
    <property type="evidence" value="ECO:0007669"/>
    <property type="project" value="UniProtKB-SubCell"/>
</dbReference>
<protein>
    <submittedName>
        <fullName evidence="15">Catecholate siderophore receptor</fullName>
    </submittedName>
</protein>
<gene>
    <name evidence="15" type="ORF">GGQ68_000278</name>
</gene>
<evidence type="ECO:0000256" key="2">
    <source>
        <dbReference type="ARBA" id="ARBA00009810"/>
    </source>
</evidence>
<dbReference type="NCBIfam" id="TIGR01783">
    <property type="entry name" value="TonB-siderophor"/>
    <property type="match status" value="1"/>
</dbReference>
<dbReference type="GO" id="GO:0015344">
    <property type="term" value="F:siderophore uptake transmembrane transporter activity"/>
    <property type="evidence" value="ECO:0007669"/>
    <property type="project" value="TreeGrafter"/>
</dbReference>
<evidence type="ECO:0000313" key="16">
    <source>
        <dbReference type="Proteomes" id="UP000541426"/>
    </source>
</evidence>
<dbReference type="InterPro" id="IPR037066">
    <property type="entry name" value="Plug_dom_sf"/>
</dbReference>
<evidence type="ECO:0000256" key="9">
    <source>
        <dbReference type="ARBA" id="ARBA00023237"/>
    </source>
</evidence>
<reference evidence="15 16" key="1">
    <citation type="submission" date="2020-08" db="EMBL/GenBank/DDBJ databases">
        <title>Genomic Encyclopedia of Type Strains, Phase IV (KMG-IV): sequencing the most valuable type-strain genomes for metagenomic binning, comparative biology and taxonomic classification.</title>
        <authorList>
            <person name="Goeker M."/>
        </authorList>
    </citation>
    <scope>NUCLEOTIDE SEQUENCE [LARGE SCALE GENOMIC DNA]</scope>
    <source>
        <strain evidence="15 16">DSM 102235</strain>
    </source>
</reference>
<evidence type="ECO:0000256" key="8">
    <source>
        <dbReference type="ARBA" id="ARBA00023170"/>
    </source>
</evidence>
<dbReference type="AlphaFoldDB" id="A0A7W6DNF8"/>
<dbReference type="SUPFAM" id="SSF56935">
    <property type="entry name" value="Porins"/>
    <property type="match status" value="1"/>
</dbReference>
<dbReference type="GO" id="GO:0015891">
    <property type="term" value="P:siderophore transport"/>
    <property type="evidence" value="ECO:0007669"/>
    <property type="project" value="InterPro"/>
</dbReference>
<feature type="domain" description="TonB-dependent receptor plug" evidence="14">
    <location>
        <begin position="161"/>
        <end position="260"/>
    </location>
</feature>
<keyword evidence="8 15" id="KW-0675">Receptor</keyword>
<proteinExistence type="inferred from homology"/>
<feature type="region of interest" description="Disordered" evidence="12">
    <location>
        <begin position="133"/>
        <end position="153"/>
    </location>
</feature>
<dbReference type="RefSeq" id="WP_246429209.1">
    <property type="nucleotide sequence ID" value="NZ_BAABBZ010000012.1"/>
</dbReference>
<dbReference type="InterPro" id="IPR010105">
    <property type="entry name" value="TonB_sidphr_rcpt"/>
</dbReference>